<sequence length="335" mass="38745">MNNLDLKYCPSTLKEGFESFSPLALLRLFNGKKISHYLPFSLNSPAESTFKIQRISISGVQEKVSLLLDKHKLRLVEVSEHGQYILKPIPSSRFKAVEEIPANEHLTMQIARQVYKIETAENTMMFFPDNQPAYLTKRFDYHSDTTKLIVEDFATLAGKSSIKGGSSMKYEGSYEDMAMLVKKYVVAYSIEMEKLFRLVLFNYLFSNGDAHLKNFSLIESLNGDMILAPAYDLLCTRLHVNDDDMATADGLFSDDFETESFKANAFYTYDDFMCFSSKIGINEKRAKQIITFFQKDYLLIHQLIKHSFLSEESKIVYTNLYFDKLRRLNYLYSKH</sequence>
<evidence type="ECO:0000256" key="1">
    <source>
        <dbReference type="ARBA" id="ARBA00010164"/>
    </source>
</evidence>
<protein>
    <submittedName>
        <fullName evidence="5">HipA domain-containing protein</fullName>
    </submittedName>
</protein>
<reference evidence="5 6" key="1">
    <citation type="submission" date="2023-12" db="EMBL/GenBank/DDBJ databases">
        <title>Novel species of the genus Arcicella isolated from rivers.</title>
        <authorList>
            <person name="Lu H."/>
        </authorList>
    </citation>
    <scope>NUCLEOTIDE SEQUENCE [LARGE SCALE GENOMIC DNA]</scope>
    <source>
        <strain evidence="5 6">LMG 21963</strain>
    </source>
</reference>
<feature type="domain" description="HipA-like C-terminal" evidence="4">
    <location>
        <begin position="55"/>
        <end position="291"/>
    </location>
</feature>
<gene>
    <name evidence="5" type="ORF">VB264_09195</name>
</gene>
<evidence type="ECO:0000259" key="4">
    <source>
        <dbReference type="Pfam" id="PF07804"/>
    </source>
</evidence>
<proteinExistence type="inferred from homology"/>
<organism evidence="5 6">
    <name type="scientific">Arcicella aquatica</name>
    <dbReference type="NCBI Taxonomy" id="217141"/>
    <lineage>
        <taxon>Bacteria</taxon>
        <taxon>Pseudomonadati</taxon>
        <taxon>Bacteroidota</taxon>
        <taxon>Cytophagia</taxon>
        <taxon>Cytophagales</taxon>
        <taxon>Flectobacillaceae</taxon>
        <taxon>Arcicella</taxon>
    </lineage>
</organism>
<evidence type="ECO:0000256" key="2">
    <source>
        <dbReference type="ARBA" id="ARBA00022679"/>
    </source>
</evidence>
<dbReference type="Gene3D" id="1.10.1070.20">
    <property type="match status" value="1"/>
</dbReference>
<name>A0ABU5QNF7_9BACT</name>
<keyword evidence="6" id="KW-1185">Reference proteome</keyword>
<comment type="similarity">
    <text evidence="1">Belongs to the HipA Ser/Thr kinase family.</text>
</comment>
<dbReference type="Proteomes" id="UP001304671">
    <property type="component" value="Unassembled WGS sequence"/>
</dbReference>
<dbReference type="EMBL" id="JAYFUL010000011">
    <property type="protein sequence ID" value="MEA5257961.1"/>
    <property type="molecule type" value="Genomic_DNA"/>
</dbReference>
<dbReference type="PANTHER" id="PTHR37419:SF1">
    <property type="entry name" value="SERINE_THREONINE-PROTEIN KINASE TOXIN HIPA"/>
    <property type="match status" value="1"/>
</dbReference>
<comment type="caution">
    <text evidence="5">The sequence shown here is derived from an EMBL/GenBank/DDBJ whole genome shotgun (WGS) entry which is preliminary data.</text>
</comment>
<dbReference type="Pfam" id="PF07804">
    <property type="entry name" value="HipA_C"/>
    <property type="match status" value="1"/>
</dbReference>
<evidence type="ECO:0000256" key="3">
    <source>
        <dbReference type="ARBA" id="ARBA00022777"/>
    </source>
</evidence>
<dbReference type="RefSeq" id="WP_323248703.1">
    <property type="nucleotide sequence ID" value="NZ_JAYFUL010000011.1"/>
</dbReference>
<evidence type="ECO:0000313" key="6">
    <source>
        <dbReference type="Proteomes" id="UP001304671"/>
    </source>
</evidence>
<keyword evidence="3" id="KW-0418">Kinase</keyword>
<evidence type="ECO:0000313" key="5">
    <source>
        <dbReference type="EMBL" id="MEA5257961.1"/>
    </source>
</evidence>
<dbReference type="PANTHER" id="PTHR37419">
    <property type="entry name" value="SERINE/THREONINE-PROTEIN KINASE TOXIN HIPA"/>
    <property type="match status" value="1"/>
</dbReference>
<accession>A0ABU5QNF7</accession>
<keyword evidence="2" id="KW-0808">Transferase</keyword>
<dbReference type="InterPro" id="IPR012893">
    <property type="entry name" value="HipA-like_C"/>
</dbReference>
<dbReference type="InterPro" id="IPR052028">
    <property type="entry name" value="HipA_Ser/Thr_kinase"/>
</dbReference>